<reference evidence="2" key="1">
    <citation type="submission" date="2013-11" db="EMBL/GenBank/DDBJ databases">
        <title>Genome sequence of the fusiform rust pathogen reveals effectors for host alternation and coevolution with pine.</title>
        <authorList>
            <consortium name="DOE Joint Genome Institute"/>
            <person name="Smith K."/>
            <person name="Pendleton A."/>
            <person name="Kubisiak T."/>
            <person name="Anderson C."/>
            <person name="Salamov A."/>
            <person name="Aerts A."/>
            <person name="Riley R."/>
            <person name="Clum A."/>
            <person name="Lindquist E."/>
            <person name="Ence D."/>
            <person name="Campbell M."/>
            <person name="Kronenberg Z."/>
            <person name="Feau N."/>
            <person name="Dhillon B."/>
            <person name="Hamelin R."/>
            <person name="Burleigh J."/>
            <person name="Smith J."/>
            <person name="Yandell M."/>
            <person name="Nelson C."/>
            <person name="Grigoriev I."/>
            <person name="Davis J."/>
        </authorList>
    </citation>
    <scope>NUCLEOTIDE SEQUENCE</scope>
    <source>
        <strain evidence="2">G11</strain>
    </source>
</reference>
<dbReference type="SUPFAM" id="SSF48097">
    <property type="entry name" value="Regulator of G-protein signaling, RGS"/>
    <property type="match status" value="1"/>
</dbReference>
<evidence type="ECO:0000313" key="3">
    <source>
        <dbReference type="Proteomes" id="UP000886653"/>
    </source>
</evidence>
<evidence type="ECO:0008006" key="4">
    <source>
        <dbReference type="Google" id="ProtNLM"/>
    </source>
</evidence>
<dbReference type="EMBL" id="MU167242">
    <property type="protein sequence ID" value="KAG0147921.1"/>
    <property type="molecule type" value="Genomic_DNA"/>
</dbReference>
<dbReference type="AlphaFoldDB" id="A0A9P6TCZ7"/>
<evidence type="ECO:0000313" key="2">
    <source>
        <dbReference type="EMBL" id="KAG0147921.1"/>
    </source>
</evidence>
<accession>A0A9P6TCZ7</accession>
<gene>
    <name evidence="2" type="ORF">CROQUDRAFT_106118</name>
</gene>
<feature type="compositionally biased region" description="Polar residues" evidence="1">
    <location>
        <begin position="325"/>
        <end position="338"/>
    </location>
</feature>
<evidence type="ECO:0000256" key="1">
    <source>
        <dbReference type="SAM" id="MobiDB-lite"/>
    </source>
</evidence>
<dbReference type="PANTHER" id="PTHR39466">
    <property type="entry name" value="RGS DOMAIN-CONTAINING PROTEIN"/>
    <property type="match status" value="1"/>
</dbReference>
<feature type="compositionally biased region" description="Polar residues" evidence="1">
    <location>
        <begin position="353"/>
        <end position="363"/>
    </location>
</feature>
<feature type="region of interest" description="Disordered" evidence="1">
    <location>
        <begin position="325"/>
        <end position="368"/>
    </location>
</feature>
<dbReference type="PANTHER" id="PTHR39466:SF1">
    <property type="entry name" value="RGS DOMAIN-CONTAINING PROTEIN"/>
    <property type="match status" value="1"/>
</dbReference>
<sequence length="490" mass="55209">MKRIHMSSVLKCRKAHQKREGSKRSALLAFPARIIKSLVFFKSSSSSSSSVGGSKQAEKAQRSGTFCIGDVRLNDLLSGRAPTPLTLDDFRDYLVHVEHAPENLYFHFWLKDYTERYHAREASQESSDVKRPVESTRSRTRDALEILVNEPLSPGEKSRNLEADLDEYLEMALRTFLMGKPVQGGHSYLELELELNLTAQTKDQLKRISDVSGDPSIFEAVQKEVQDMLEESMRRWLMLAFGSGSRTCDQRPAPRERYFSLSAAERLDPITLGPHFPLRPTSHGLLVKQGLSQPLYEAKKFTLSSESDIERKGLEHEANISEVWRNTPNRSPCHTPSGSDLPRLESNLIPDQDGSTTSKSSLHPVNENFKNYKHQEIVESLQNSETKRSAIAAAFEGDSGFIDLGSHSKSESESELNNKLGILPKHSSYDAALPKIHDHEIKDANFLERVHSDQLVGQPAPKSDDSLLSLEFFMKNLQPLKLELDEKEEP</sequence>
<keyword evidence="3" id="KW-1185">Reference proteome</keyword>
<dbReference type="Gene3D" id="1.10.167.10">
    <property type="entry name" value="Regulator of G-protein Signalling 4, domain 2"/>
    <property type="match status" value="1"/>
</dbReference>
<proteinExistence type="predicted"/>
<name>A0A9P6TCZ7_9BASI</name>
<protein>
    <recommendedName>
        <fullName evidence="4">RGS domain-containing protein</fullName>
    </recommendedName>
</protein>
<dbReference type="Proteomes" id="UP000886653">
    <property type="component" value="Unassembled WGS sequence"/>
</dbReference>
<dbReference type="OrthoDB" id="3232309at2759"/>
<dbReference type="InterPro" id="IPR036305">
    <property type="entry name" value="RGS_sf"/>
</dbReference>
<dbReference type="InterPro" id="IPR044926">
    <property type="entry name" value="RGS_subdomain_2"/>
</dbReference>
<comment type="caution">
    <text evidence="2">The sequence shown here is derived from an EMBL/GenBank/DDBJ whole genome shotgun (WGS) entry which is preliminary data.</text>
</comment>
<organism evidence="2 3">
    <name type="scientific">Cronartium quercuum f. sp. fusiforme G11</name>
    <dbReference type="NCBI Taxonomy" id="708437"/>
    <lineage>
        <taxon>Eukaryota</taxon>
        <taxon>Fungi</taxon>
        <taxon>Dikarya</taxon>
        <taxon>Basidiomycota</taxon>
        <taxon>Pucciniomycotina</taxon>
        <taxon>Pucciniomycetes</taxon>
        <taxon>Pucciniales</taxon>
        <taxon>Coleosporiaceae</taxon>
        <taxon>Cronartium</taxon>
    </lineage>
</organism>